<evidence type="ECO:0000256" key="4">
    <source>
        <dbReference type="ARBA" id="ARBA00022989"/>
    </source>
</evidence>
<dbReference type="GO" id="GO:0015171">
    <property type="term" value="F:amino acid transmembrane transporter activity"/>
    <property type="evidence" value="ECO:0007669"/>
    <property type="project" value="TreeGrafter"/>
</dbReference>
<proteinExistence type="predicted"/>
<dbReference type="PANTHER" id="PTHR30086">
    <property type="entry name" value="ARGININE EXPORTER PROTEIN ARGO"/>
    <property type="match status" value="1"/>
</dbReference>
<keyword evidence="5 6" id="KW-0472">Membrane</keyword>
<dbReference type="RefSeq" id="WP_110608646.1">
    <property type="nucleotide sequence ID" value="NZ_PDOD01000001.1"/>
</dbReference>
<dbReference type="PANTHER" id="PTHR30086:SF6">
    <property type="entry name" value="AMINO ACID EFFLUX PROTEIN YCGF-RELATED"/>
    <property type="match status" value="1"/>
</dbReference>
<evidence type="ECO:0000256" key="3">
    <source>
        <dbReference type="ARBA" id="ARBA00022692"/>
    </source>
</evidence>
<evidence type="ECO:0008006" key="9">
    <source>
        <dbReference type="Google" id="ProtNLM"/>
    </source>
</evidence>
<keyword evidence="3 6" id="KW-0812">Transmembrane</keyword>
<evidence type="ECO:0000256" key="1">
    <source>
        <dbReference type="ARBA" id="ARBA00004651"/>
    </source>
</evidence>
<dbReference type="InterPro" id="IPR001123">
    <property type="entry name" value="LeuE-type"/>
</dbReference>
<keyword evidence="2" id="KW-1003">Cell membrane</keyword>
<evidence type="ECO:0000256" key="2">
    <source>
        <dbReference type="ARBA" id="ARBA00022475"/>
    </source>
</evidence>
<evidence type="ECO:0000256" key="6">
    <source>
        <dbReference type="SAM" id="Phobius"/>
    </source>
</evidence>
<dbReference type="Pfam" id="PF01810">
    <property type="entry name" value="LysE"/>
    <property type="match status" value="1"/>
</dbReference>
<evidence type="ECO:0000256" key="5">
    <source>
        <dbReference type="ARBA" id="ARBA00023136"/>
    </source>
</evidence>
<keyword evidence="8" id="KW-1185">Reference proteome</keyword>
<dbReference type="GO" id="GO:0005886">
    <property type="term" value="C:plasma membrane"/>
    <property type="evidence" value="ECO:0007669"/>
    <property type="project" value="UniProtKB-SubCell"/>
</dbReference>
<evidence type="ECO:0000313" key="7">
    <source>
        <dbReference type="EMBL" id="PYZ95011.1"/>
    </source>
</evidence>
<name>A0A323TJ95_9BACI</name>
<feature type="transmembrane region" description="Helical" evidence="6">
    <location>
        <begin position="185"/>
        <end position="207"/>
    </location>
</feature>
<gene>
    <name evidence="7" type="ORF">CR194_05710</name>
</gene>
<accession>A0A323TJ95</accession>
<dbReference type="EMBL" id="PDOD01000001">
    <property type="protein sequence ID" value="PYZ95011.1"/>
    <property type="molecule type" value="Genomic_DNA"/>
</dbReference>
<comment type="caution">
    <text evidence="7">The sequence shown here is derived from an EMBL/GenBank/DDBJ whole genome shotgun (WGS) entry which is preliminary data.</text>
</comment>
<feature type="transmembrane region" description="Helical" evidence="6">
    <location>
        <begin position="116"/>
        <end position="141"/>
    </location>
</feature>
<keyword evidence="4 6" id="KW-1133">Transmembrane helix</keyword>
<dbReference type="OrthoDB" id="7874789at2"/>
<feature type="transmembrane region" description="Helical" evidence="6">
    <location>
        <begin position="63"/>
        <end position="86"/>
    </location>
</feature>
<comment type="subcellular location">
    <subcellularLocation>
        <location evidence="1">Cell membrane</location>
        <topology evidence="1">Multi-pass membrane protein</topology>
    </subcellularLocation>
</comment>
<sequence length="218" mass="23796">MFLLLIRQIVLGLSIAAPIGPINVEIIRRGINQGFWPSLLVGAGGMSADLLIMFLMYQGLSSFLTLSSVQLVLLTFGAFVLTYTGFQGLKPKGDTLHLSTEDLRDLDEKKDLLGSYLTGATIAAFNPLNLLFWLGIYGSVLSESFRNENVLQAFYINSAVFIGIGLWNLNLALSVFFGKKMLNPFILKGICIVASAVLLGCGLYFALKATMQLKELMS</sequence>
<evidence type="ECO:0000313" key="8">
    <source>
        <dbReference type="Proteomes" id="UP000248214"/>
    </source>
</evidence>
<dbReference type="Proteomes" id="UP000248214">
    <property type="component" value="Unassembled WGS sequence"/>
</dbReference>
<reference evidence="7 8" key="1">
    <citation type="submission" date="2017-10" db="EMBL/GenBank/DDBJ databases">
        <title>Bacillus sp. nov., a halophilic bacterium isolated from a Keqin Lake.</title>
        <authorList>
            <person name="Wang H."/>
        </authorList>
    </citation>
    <scope>NUCLEOTIDE SEQUENCE [LARGE SCALE GENOMIC DNA]</scope>
    <source>
        <strain evidence="7 8">KQ-12</strain>
    </source>
</reference>
<protein>
    <recommendedName>
        <fullName evidence="9">Amino acid transporter</fullName>
    </recommendedName>
</protein>
<dbReference type="AlphaFoldDB" id="A0A323TJ95"/>
<feature type="transmembrane region" description="Helical" evidence="6">
    <location>
        <begin position="35"/>
        <end position="56"/>
    </location>
</feature>
<organism evidence="7 8">
    <name type="scientific">Salipaludibacillus keqinensis</name>
    <dbReference type="NCBI Taxonomy" id="2045207"/>
    <lineage>
        <taxon>Bacteria</taxon>
        <taxon>Bacillati</taxon>
        <taxon>Bacillota</taxon>
        <taxon>Bacilli</taxon>
        <taxon>Bacillales</taxon>
        <taxon>Bacillaceae</taxon>
    </lineage>
</organism>
<feature type="transmembrane region" description="Helical" evidence="6">
    <location>
        <begin position="153"/>
        <end position="173"/>
    </location>
</feature>